<protein>
    <recommendedName>
        <fullName evidence="1">Phosphoadenosine phosphosulphate reductase domain-containing protein</fullName>
    </recommendedName>
</protein>
<dbReference type="GO" id="GO:0003824">
    <property type="term" value="F:catalytic activity"/>
    <property type="evidence" value="ECO:0007669"/>
    <property type="project" value="InterPro"/>
</dbReference>
<dbReference type="InterPro" id="IPR050128">
    <property type="entry name" value="Sulfate_adenylyltrnsfr_sub2"/>
</dbReference>
<sequence length="345" mass="38814">MNAISYPFGTALIDLRVLSSEAINVISVSGGKDSLAQWLIALTAGAEVLPVFADTGHEHPQTMEYLDYLESKLGPIRRVRADFTKRIAGKRQFIAERWPVTLVTECGFTDEQAAEIIKVALETLHPTGVPFLDLCMWKGRFPSTKARFCTFELKHNPIRDQIVTPLLAEYDEVISWQGVRAEESPGRANLPMWETDADNTPGLNIYRAILDWKHEDVFAIAKHHGIKPNPLYLQGCGRVGCMPCINVNKAELGEIFQRWPEEIARVARWERLVALCSRYGNSTFFPSTQDPRKAERRIKCITVDTHGIETYRDWALTTRGGQQFDLIAAMNDHSSCSSVYAGVCE</sequence>
<dbReference type="RefSeq" id="WP_142815917.1">
    <property type="nucleotide sequence ID" value="NZ_CP033893.1"/>
</dbReference>
<gene>
    <name evidence="2" type="ORF">EGO53_19530</name>
</gene>
<dbReference type="InterPro" id="IPR014729">
    <property type="entry name" value="Rossmann-like_a/b/a_fold"/>
</dbReference>
<evidence type="ECO:0000313" key="2">
    <source>
        <dbReference type="EMBL" id="QDL33850.1"/>
    </source>
</evidence>
<dbReference type="EMBL" id="CP033893">
    <property type="protein sequence ID" value="QDL33850.1"/>
    <property type="molecule type" value="Genomic_DNA"/>
</dbReference>
<dbReference type="InterPro" id="IPR002500">
    <property type="entry name" value="PAPS_reduct_dom"/>
</dbReference>
<dbReference type="AlphaFoldDB" id="A0A515D0G0"/>
<dbReference type="PANTHER" id="PTHR43196:SF2">
    <property type="entry name" value="PHOSPHOADENOSINE PHOSPHOSULFATE REDUCTASE"/>
    <property type="match status" value="1"/>
</dbReference>
<organism evidence="2 3">
    <name type="scientific">Serratia liquefaciens</name>
    <dbReference type="NCBI Taxonomy" id="614"/>
    <lineage>
        <taxon>Bacteria</taxon>
        <taxon>Pseudomonadati</taxon>
        <taxon>Pseudomonadota</taxon>
        <taxon>Gammaproteobacteria</taxon>
        <taxon>Enterobacterales</taxon>
        <taxon>Yersiniaceae</taxon>
        <taxon>Serratia</taxon>
    </lineage>
</organism>
<name>A0A515D0G0_SERLI</name>
<dbReference type="Proteomes" id="UP000317572">
    <property type="component" value="Chromosome"/>
</dbReference>
<accession>A0A515D0G0</accession>
<dbReference type="Pfam" id="PF01507">
    <property type="entry name" value="PAPS_reduct"/>
    <property type="match status" value="1"/>
</dbReference>
<dbReference type="PANTHER" id="PTHR43196">
    <property type="entry name" value="SULFATE ADENYLYLTRANSFERASE SUBUNIT 2"/>
    <property type="match status" value="1"/>
</dbReference>
<feature type="domain" description="Phosphoadenosine phosphosulphate reductase" evidence="1">
    <location>
        <begin position="25"/>
        <end position="245"/>
    </location>
</feature>
<evidence type="ECO:0000313" key="3">
    <source>
        <dbReference type="Proteomes" id="UP000317572"/>
    </source>
</evidence>
<reference evidence="2 3" key="1">
    <citation type="submission" date="2018-11" db="EMBL/GenBank/DDBJ databases">
        <title>The first complete genome of Serratia liquefaciens isolated from metalophyte plant revel distinctness adaptive mechanisms in an extreme habitat.</title>
        <authorList>
            <person name="Caneschi W.L."/>
            <person name="Sanchez A.B."/>
            <person name="Felestrino E.B."/>
            <person name="Assis R.A.B."/>
            <person name="Lemes C.G.C."/>
            <person name="Cordeiro I.F."/>
            <person name="Fonseca N.P."/>
            <person name="Villa M."/>
            <person name="Vieira I.T."/>
            <person name="Moraes L.A."/>
            <person name="Kamino L.H.Y."/>
            <person name="do Carmo F."/>
            <person name="Garcia C.M."/>
            <person name="Almeida N.F."/>
            <person name="Silva R.S."/>
            <person name="Ferro J.A."/>
            <person name="Ferro M.I.T."/>
            <person name="Varani A.M."/>
            <person name="Ferreira R.M."/>
            <person name="dos Santos V.L."/>
            <person name="Silva U.C."/>
            <person name="Setubal J.C."/>
            <person name="Moreira L.M."/>
        </authorList>
    </citation>
    <scope>NUCLEOTIDE SEQUENCE [LARGE SCALE GENOMIC DNA]</scope>
    <source>
        <strain evidence="2 3">FG3</strain>
    </source>
</reference>
<proteinExistence type="predicted"/>
<evidence type="ECO:0000259" key="1">
    <source>
        <dbReference type="Pfam" id="PF01507"/>
    </source>
</evidence>
<dbReference type="SUPFAM" id="SSF52402">
    <property type="entry name" value="Adenine nucleotide alpha hydrolases-like"/>
    <property type="match status" value="1"/>
</dbReference>
<dbReference type="Gene3D" id="3.40.50.620">
    <property type="entry name" value="HUPs"/>
    <property type="match status" value="1"/>
</dbReference>